<evidence type="ECO:0000313" key="4">
    <source>
        <dbReference type="Proteomes" id="UP000893823"/>
    </source>
</evidence>
<reference evidence="1" key="3">
    <citation type="submission" date="2022-06" db="EMBL/GenBank/DDBJ databases">
        <title>Genomic Encyclopedia of Type Strains, Phase III (KMG-III): the genomes of soil and plant-associated and newly described type strains.</title>
        <authorList>
            <person name="Whitman W."/>
        </authorList>
    </citation>
    <scope>NUCLEOTIDE SEQUENCE</scope>
    <source>
        <strain evidence="1">CPCC 202695</strain>
    </source>
</reference>
<evidence type="ECO:0008006" key="5">
    <source>
        <dbReference type="Google" id="ProtNLM"/>
    </source>
</evidence>
<gene>
    <name evidence="1" type="ORF">BCL57_003372</name>
    <name evidence="2" type="ORF">SAMN04489721_0497</name>
</gene>
<dbReference type="AlphaFoldDB" id="A0A1H1MWR7"/>
<name>A0A1H1MWR7_9MICO</name>
<dbReference type="RefSeq" id="WP_188434451.1">
    <property type="nucleotide sequence ID" value="NZ_BMDN01000007.1"/>
</dbReference>
<evidence type="ECO:0000313" key="2">
    <source>
        <dbReference type="EMBL" id="SDR91331.1"/>
    </source>
</evidence>
<reference evidence="3" key="1">
    <citation type="submission" date="2016-10" db="EMBL/GenBank/DDBJ databases">
        <authorList>
            <person name="Varghese N."/>
            <person name="Submissions S."/>
        </authorList>
    </citation>
    <scope>NUCLEOTIDE SEQUENCE [LARGE SCALE GENOMIC DNA]</scope>
    <source>
        <strain evidence="3">CPCC 202695</strain>
    </source>
</reference>
<accession>A0A1H1MWR7</accession>
<evidence type="ECO:0000313" key="3">
    <source>
        <dbReference type="Proteomes" id="UP000199482"/>
    </source>
</evidence>
<sequence>MAIESNALHEFFGRYGAALENFDARTSAALWGAPRAMLSDAFAGALGSDDEVEAALEQSYPLYRQLGLAGVEFDVLEEVPITEHITRARIRWHFLDADGERMSRSDYEYYVQRGDDGELTVRFALGIDDAEQLAALMHRKGLDVPS</sequence>
<dbReference type="EMBL" id="LT629755">
    <property type="protein sequence ID" value="SDR91331.1"/>
    <property type="molecule type" value="Genomic_DNA"/>
</dbReference>
<keyword evidence="4" id="KW-1185">Reference proteome</keyword>
<reference evidence="2" key="2">
    <citation type="submission" date="2016-10" db="EMBL/GenBank/DDBJ databases">
        <authorList>
            <person name="de Groot N.N."/>
        </authorList>
    </citation>
    <scope>NUCLEOTIDE SEQUENCE [LARGE SCALE GENOMIC DNA]</scope>
    <source>
        <strain evidence="2">CPCC 202695</strain>
    </source>
</reference>
<dbReference type="EMBL" id="SODL02000007">
    <property type="protein sequence ID" value="MCP2369189.1"/>
    <property type="molecule type" value="Genomic_DNA"/>
</dbReference>
<dbReference type="Proteomes" id="UP000199482">
    <property type="component" value="Chromosome I"/>
</dbReference>
<dbReference type="STRING" id="589382.SAMN04489721_0497"/>
<organism evidence="2 3">
    <name type="scientific">Agromyces flavus</name>
    <dbReference type="NCBI Taxonomy" id="589382"/>
    <lineage>
        <taxon>Bacteria</taxon>
        <taxon>Bacillati</taxon>
        <taxon>Actinomycetota</taxon>
        <taxon>Actinomycetes</taxon>
        <taxon>Micrococcales</taxon>
        <taxon>Microbacteriaceae</taxon>
        <taxon>Agromyces</taxon>
    </lineage>
</organism>
<dbReference type="Proteomes" id="UP000893823">
    <property type="component" value="Unassembled WGS sequence"/>
</dbReference>
<protein>
    <recommendedName>
        <fullName evidence="5">SnoaL-like domain-containing protein</fullName>
    </recommendedName>
</protein>
<proteinExistence type="predicted"/>
<evidence type="ECO:0000313" key="1">
    <source>
        <dbReference type="EMBL" id="MCP2369189.1"/>
    </source>
</evidence>